<evidence type="ECO:0000256" key="6">
    <source>
        <dbReference type="ARBA" id="ARBA00023136"/>
    </source>
</evidence>
<dbReference type="PANTHER" id="PTHR23028">
    <property type="entry name" value="ACETYLTRANSFERASE"/>
    <property type="match status" value="1"/>
</dbReference>
<dbReference type="Gene3D" id="3.40.50.1110">
    <property type="entry name" value="SGNH hydrolase"/>
    <property type="match status" value="1"/>
</dbReference>
<proteinExistence type="predicted"/>
<feature type="transmembrane region" description="Helical" evidence="9">
    <location>
        <begin position="191"/>
        <end position="209"/>
    </location>
</feature>
<feature type="transmembrane region" description="Helical" evidence="9">
    <location>
        <begin position="118"/>
        <end position="137"/>
    </location>
</feature>
<dbReference type="InterPro" id="IPR036514">
    <property type="entry name" value="SGNH_hydro_sf"/>
</dbReference>
<feature type="domain" description="SGNH" evidence="11">
    <location>
        <begin position="479"/>
        <end position="689"/>
    </location>
</feature>
<feature type="transmembrane region" description="Helical" evidence="9">
    <location>
        <begin position="221"/>
        <end position="240"/>
    </location>
</feature>
<feature type="transmembrane region" description="Helical" evidence="9">
    <location>
        <begin position="321"/>
        <end position="342"/>
    </location>
</feature>
<organism evidence="12 13">
    <name type="scientific">Mycolicibacterium poriferae</name>
    <dbReference type="NCBI Taxonomy" id="39694"/>
    <lineage>
        <taxon>Bacteria</taxon>
        <taxon>Bacillati</taxon>
        <taxon>Actinomycetota</taxon>
        <taxon>Actinomycetes</taxon>
        <taxon>Mycobacteriales</taxon>
        <taxon>Mycobacteriaceae</taxon>
        <taxon>Mycolicibacterium</taxon>
    </lineage>
</organism>
<feature type="transmembrane region" description="Helical" evidence="9">
    <location>
        <begin position="260"/>
        <end position="277"/>
    </location>
</feature>
<dbReference type="PANTHER" id="PTHR23028:SF53">
    <property type="entry name" value="ACYL_TRANSF_3 DOMAIN-CONTAINING PROTEIN"/>
    <property type="match status" value="1"/>
</dbReference>
<feature type="domain" description="Acyltransferase 3" evidence="10">
    <location>
        <begin position="51"/>
        <end position="406"/>
    </location>
</feature>
<evidence type="ECO:0000313" key="13">
    <source>
        <dbReference type="Proteomes" id="UP000466785"/>
    </source>
</evidence>
<evidence type="ECO:0000256" key="2">
    <source>
        <dbReference type="ARBA" id="ARBA00022475"/>
    </source>
</evidence>
<dbReference type="KEGG" id="mpof:MPOR_50050"/>
<dbReference type="EMBL" id="AP022570">
    <property type="protein sequence ID" value="BBX53979.1"/>
    <property type="molecule type" value="Genomic_DNA"/>
</dbReference>
<name>A0A6N4VHT7_9MYCO</name>
<feature type="transmembrane region" description="Helical" evidence="9">
    <location>
        <begin position="298"/>
        <end position="315"/>
    </location>
</feature>
<evidence type="ECO:0000259" key="11">
    <source>
        <dbReference type="Pfam" id="PF19040"/>
    </source>
</evidence>
<keyword evidence="2" id="KW-1003">Cell membrane</keyword>
<evidence type="ECO:0000313" key="12">
    <source>
        <dbReference type="EMBL" id="BBX53979.1"/>
    </source>
</evidence>
<dbReference type="Pfam" id="PF19040">
    <property type="entry name" value="SGNH"/>
    <property type="match status" value="1"/>
</dbReference>
<dbReference type="SUPFAM" id="SSF52266">
    <property type="entry name" value="SGNH hydrolase"/>
    <property type="match status" value="1"/>
</dbReference>
<evidence type="ECO:0000256" key="8">
    <source>
        <dbReference type="SAM" id="MobiDB-lite"/>
    </source>
</evidence>
<dbReference type="Proteomes" id="UP000466785">
    <property type="component" value="Chromosome"/>
</dbReference>
<reference evidence="12 13" key="1">
    <citation type="journal article" date="2019" name="Emerg. Microbes Infect.">
        <title>Comprehensive subspecies identification of 175 nontuberculous mycobacteria species based on 7547 genomic profiles.</title>
        <authorList>
            <person name="Matsumoto Y."/>
            <person name="Kinjo T."/>
            <person name="Motooka D."/>
            <person name="Nabeya D."/>
            <person name="Jung N."/>
            <person name="Uechi K."/>
            <person name="Horii T."/>
            <person name="Iida T."/>
            <person name="Fujita J."/>
            <person name="Nakamura S."/>
        </authorList>
    </citation>
    <scope>NUCLEOTIDE SEQUENCE [LARGE SCALE GENOMIC DNA]</scope>
    <source>
        <strain evidence="12 13">JCM 12603</strain>
    </source>
</reference>
<dbReference type="GO" id="GO:0005886">
    <property type="term" value="C:plasma membrane"/>
    <property type="evidence" value="ECO:0007669"/>
    <property type="project" value="UniProtKB-SubCell"/>
</dbReference>
<keyword evidence="7" id="KW-0012">Acyltransferase</keyword>
<evidence type="ECO:0000259" key="10">
    <source>
        <dbReference type="Pfam" id="PF01757"/>
    </source>
</evidence>
<feature type="transmembrane region" description="Helical" evidence="9">
    <location>
        <begin position="49"/>
        <end position="66"/>
    </location>
</feature>
<keyword evidence="4 9" id="KW-0812">Transmembrane</keyword>
<accession>A0A6N4VHT7</accession>
<evidence type="ECO:0000256" key="3">
    <source>
        <dbReference type="ARBA" id="ARBA00022679"/>
    </source>
</evidence>
<keyword evidence="13" id="KW-1185">Reference proteome</keyword>
<feature type="transmembrane region" description="Helical" evidence="9">
    <location>
        <begin position="349"/>
        <end position="368"/>
    </location>
</feature>
<keyword evidence="3" id="KW-0808">Transferase</keyword>
<dbReference type="GO" id="GO:0016747">
    <property type="term" value="F:acyltransferase activity, transferring groups other than amino-acyl groups"/>
    <property type="evidence" value="ECO:0007669"/>
    <property type="project" value="InterPro"/>
</dbReference>
<dbReference type="InterPro" id="IPR002656">
    <property type="entry name" value="Acyl_transf_3_dom"/>
</dbReference>
<feature type="transmembrane region" description="Helical" evidence="9">
    <location>
        <begin position="421"/>
        <end position="442"/>
    </location>
</feature>
<feature type="transmembrane region" description="Helical" evidence="9">
    <location>
        <begin position="78"/>
        <end position="97"/>
    </location>
</feature>
<dbReference type="InterPro" id="IPR050879">
    <property type="entry name" value="Acyltransferase_3"/>
</dbReference>
<evidence type="ECO:0000256" key="9">
    <source>
        <dbReference type="SAM" id="Phobius"/>
    </source>
</evidence>
<dbReference type="AlphaFoldDB" id="A0A6N4VHT7"/>
<feature type="region of interest" description="Disordered" evidence="8">
    <location>
        <begin position="1"/>
        <end position="20"/>
    </location>
</feature>
<feature type="transmembrane region" description="Helical" evidence="9">
    <location>
        <begin position="388"/>
        <end position="409"/>
    </location>
</feature>
<dbReference type="Pfam" id="PF01757">
    <property type="entry name" value="Acyl_transf_3"/>
    <property type="match status" value="1"/>
</dbReference>
<dbReference type="CDD" id="cd00229">
    <property type="entry name" value="SGNH_hydrolase"/>
    <property type="match status" value="1"/>
</dbReference>
<dbReference type="InterPro" id="IPR043968">
    <property type="entry name" value="SGNH"/>
</dbReference>
<keyword evidence="6 9" id="KW-0472">Membrane</keyword>
<evidence type="ECO:0000256" key="1">
    <source>
        <dbReference type="ARBA" id="ARBA00004651"/>
    </source>
</evidence>
<gene>
    <name evidence="12" type="ORF">MPOR_50050</name>
</gene>
<evidence type="ECO:0000256" key="5">
    <source>
        <dbReference type="ARBA" id="ARBA00022989"/>
    </source>
</evidence>
<evidence type="ECO:0000256" key="4">
    <source>
        <dbReference type="ARBA" id="ARBA00022692"/>
    </source>
</evidence>
<protein>
    <submittedName>
        <fullName evidence="12">Membrane protein</fullName>
    </submittedName>
</protein>
<comment type="subcellular location">
    <subcellularLocation>
        <location evidence="1">Cell membrane</location>
        <topology evidence="1">Multi-pass membrane protein</topology>
    </subcellularLocation>
</comment>
<dbReference type="GO" id="GO:0009103">
    <property type="term" value="P:lipopolysaccharide biosynthetic process"/>
    <property type="evidence" value="ECO:0007669"/>
    <property type="project" value="TreeGrafter"/>
</dbReference>
<keyword evidence="5 9" id="KW-1133">Transmembrane helix</keyword>
<evidence type="ECO:0000256" key="7">
    <source>
        <dbReference type="ARBA" id="ARBA00023315"/>
    </source>
</evidence>
<sequence length="698" mass="75001">MTAGRAVNTGSAGRAVNTGSAGRAVKTGTAVSAAPIRVGPRRYVSPGRGIAALDGVRAIAVALVLADHGGVPGMSGGFLGVDVFFVLSGFLITSLLLDEVGRTGRIGLKSFWIRRARRLLPALIVMVLAVVTARELFAAEATANLRDEAVAALFWMSNWLFVAQHTDYFSHGAPPSPLQHTWSLAVEEQYYLLWPLMVAAVVAGLAALAYRRGTPLTPRALRTAVFVLACAGVLASAAASMTLAGDASLNRVYFGTDTRVQALLVGAAAAALVVRDWRGLAGGVTTLRSRWTRWTARLLPALGLVVLVLAAHGATGSAEEFRHGLLITVALAAVLVIAPVALDQEGPVARLLSTGPLVGLGAISYGVYLWHWPIFLLVNGERTGVTGWHLFALRCAATLAVAAISWWLIEQPIREWRPVSVPMLPLAAASAATAAMVAMTIVPVQLTPQTPEPGPLVDSAALVAPEVPVEVAPPPRPGAPGDMRVAVFGDSIAWTLMRYLPATPGVHFADYTTIGCGIARGGPYEYVGQELDQKPECDAWPSRWSQRISYERPDVVLLIVGRWEIVDRMNEGRWTHIGDEAYDSYLRAELRRALDILGSTGARIVVTTEPYNRRAEKPDGSLYPEDHPERVDTWNELLRGVVDDRPNVTVADLNEKLSPNGYYTTKVDGIRMRSDGVHPTPEAVEWLTPWLVEAIQPN</sequence>